<evidence type="ECO:0000313" key="1">
    <source>
        <dbReference type="EMBL" id="JAH76955.1"/>
    </source>
</evidence>
<accession>A0A0E9VHQ9</accession>
<dbReference type="EMBL" id="GBXM01031622">
    <property type="protein sequence ID" value="JAH76955.1"/>
    <property type="molecule type" value="Transcribed_RNA"/>
</dbReference>
<sequence length="15" mass="1766">MIPPSYRVGYIINKD</sequence>
<protein>
    <submittedName>
        <fullName evidence="1">Uncharacterized protein</fullName>
    </submittedName>
</protein>
<reference evidence="1" key="1">
    <citation type="submission" date="2014-11" db="EMBL/GenBank/DDBJ databases">
        <authorList>
            <person name="Amaro Gonzalez C."/>
        </authorList>
    </citation>
    <scope>NUCLEOTIDE SEQUENCE</scope>
</reference>
<reference evidence="1" key="2">
    <citation type="journal article" date="2015" name="Fish Shellfish Immunol.">
        <title>Early steps in the European eel (Anguilla anguilla)-Vibrio vulnificus interaction in the gills: Role of the RtxA13 toxin.</title>
        <authorList>
            <person name="Callol A."/>
            <person name="Pajuelo D."/>
            <person name="Ebbesson L."/>
            <person name="Teles M."/>
            <person name="MacKenzie S."/>
            <person name="Amaro C."/>
        </authorList>
    </citation>
    <scope>NUCLEOTIDE SEQUENCE</scope>
</reference>
<name>A0A0E9VHQ9_ANGAN</name>
<proteinExistence type="predicted"/>
<organism evidence="1">
    <name type="scientific">Anguilla anguilla</name>
    <name type="common">European freshwater eel</name>
    <name type="synonym">Muraena anguilla</name>
    <dbReference type="NCBI Taxonomy" id="7936"/>
    <lineage>
        <taxon>Eukaryota</taxon>
        <taxon>Metazoa</taxon>
        <taxon>Chordata</taxon>
        <taxon>Craniata</taxon>
        <taxon>Vertebrata</taxon>
        <taxon>Euteleostomi</taxon>
        <taxon>Actinopterygii</taxon>
        <taxon>Neopterygii</taxon>
        <taxon>Teleostei</taxon>
        <taxon>Anguilliformes</taxon>
        <taxon>Anguillidae</taxon>
        <taxon>Anguilla</taxon>
    </lineage>
</organism>